<accession>A0A6C0LGH2</accession>
<evidence type="ECO:0000313" key="2">
    <source>
        <dbReference type="EMBL" id="QHU29520.1"/>
    </source>
</evidence>
<reference evidence="2" key="1">
    <citation type="journal article" date="2020" name="Nature">
        <title>Giant virus diversity and host interactions through global metagenomics.</title>
        <authorList>
            <person name="Schulz F."/>
            <person name="Roux S."/>
            <person name="Paez-Espino D."/>
            <person name="Jungbluth S."/>
            <person name="Walsh D.A."/>
            <person name="Denef V.J."/>
            <person name="McMahon K.D."/>
            <person name="Konstantinidis K.T."/>
            <person name="Eloe-Fadrosh E.A."/>
            <person name="Kyrpides N.C."/>
            <person name="Woyke T."/>
        </authorList>
    </citation>
    <scope>NUCLEOTIDE SEQUENCE</scope>
    <source>
        <strain evidence="2">GVMAG-M-3300027804-48</strain>
    </source>
</reference>
<organism evidence="2">
    <name type="scientific">viral metagenome</name>
    <dbReference type="NCBI Taxonomy" id="1070528"/>
    <lineage>
        <taxon>unclassified sequences</taxon>
        <taxon>metagenomes</taxon>
        <taxon>organismal metagenomes</taxon>
    </lineage>
</organism>
<feature type="region of interest" description="Disordered" evidence="1">
    <location>
        <begin position="28"/>
        <end position="60"/>
    </location>
</feature>
<name>A0A6C0LGH2_9ZZZZ</name>
<dbReference type="AlphaFoldDB" id="A0A6C0LGH2"/>
<proteinExistence type="predicted"/>
<evidence type="ECO:0000256" key="1">
    <source>
        <dbReference type="SAM" id="MobiDB-lite"/>
    </source>
</evidence>
<sequence length="60" mass="7069">MRSIIKTDKPFNKEKRISISPVLTYINDDLRKSSSPPPKLHKNNRIKLNNTSNDSDFEYY</sequence>
<dbReference type="EMBL" id="MN740490">
    <property type="protein sequence ID" value="QHU29520.1"/>
    <property type="molecule type" value="Genomic_DNA"/>
</dbReference>
<protein>
    <submittedName>
        <fullName evidence="2">Uncharacterized protein</fullName>
    </submittedName>
</protein>